<gene>
    <name evidence="3" type="ORF">Pan189_06700</name>
</gene>
<feature type="region of interest" description="Disordered" evidence="1">
    <location>
        <begin position="1"/>
        <end position="20"/>
    </location>
</feature>
<keyword evidence="4" id="KW-1185">Reference proteome</keyword>
<feature type="transmembrane region" description="Helical" evidence="2">
    <location>
        <begin position="151"/>
        <end position="171"/>
    </location>
</feature>
<evidence type="ECO:0000256" key="2">
    <source>
        <dbReference type="SAM" id="Phobius"/>
    </source>
</evidence>
<sequence>MDGDSSAMDGPSFPPGRRHRRFPLTRIDGIALATMSIAAALLAIVHLAPKAVRLDELTTAYRSDHLKLVELARQVERLESIAGTLRNDPGFAEQIARIEFAAGRQGEEVIPVDPSLRLKSQPSFSPMDEPVTSVVRGSTAAMLLRPIAESSVIRCTAVVIAASLMVFGLILSSDRSEGEVKAATSNLAAWTRRGLRRYRRSGPHR</sequence>
<keyword evidence="2" id="KW-1133">Transmembrane helix</keyword>
<organism evidence="3 4">
    <name type="scientific">Stratiformator vulcanicus</name>
    <dbReference type="NCBI Taxonomy" id="2527980"/>
    <lineage>
        <taxon>Bacteria</taxon>
        <taxon>Pseudomonadati</taxon>
        <taxon>Planctomycetota</taxon>
        <taxon>Planctomycetia</taxon>
        <taxon>Planctomycetales</taxon>
        <taxon>Planctomycetaceae</taxon>
        <taxon>Stratiformator</taxon>
    </lineage>
</organism>
<protein>
    <submittedName>
        <fullName evidence="3">Uncharacterized protein</fullName>
    </submittedName>
</protein>
<keyword evidence="2" id="KW-0812">Transmembrane</keyword>
<dbReference type="EMBL" id="CP036268">
    <property type="protein sequence ID" value="QDT36314.1"/>
    <property type="molecule type" value="Genomic_DNA"/>
</dbReference>
<dbReference type="KEGG" id="svp:Pan189_06700"/>
<reference evidence="3 4" key="1">
    <citation type="submission" date="2019-02" db="EMBL/GenBank/DDBJ databases">
        <title>Deep-cultivation of Planctomycetes and their phenomic and genomic characterization uncovers novel biology.</title>
        <authorList>
            <person name="Wiegand S."/>
            <person name="Jogler M."/>
            <person name="Boedeker C."/>
            <person name="Pinto D."/>
            <person name="Vollmers J."/>
            <person name="Rivas-Marin E."/>
            <person name="Kohn T."/>
            <person name="Peeters S.H."/>
            <person name="Heuer A."/>
            <person name="Rast P."/>
            <person name="Oberbeckmann S."/>
            <person name="Bunk B."/>
            <person name="Jeske O."/>
            <person name="Meyerdierks A."/>
            <person name="Storesund J.E."/>
            <person name="Kallscheuer N."/>
            <person name="Luecker S."/>
            <person name="Lage O.M."/>
            <person name="Pohl T."/>
            <person name="Merkel B.J."/>
            <person name="Hornburger P."/>
            <person name="Mueller R.-W."/>
            <person name="Bruemmer F."/>
            <person name="Labrenz M."/>
            <person name="Spormann A.M."/>
            <person name="Op den Camp H."/>
            <person name="Overmann J."/>
            <person name="Amann R."/>
            <person name="Jetten M.S.M."/>
            <person name="Mascher T."/>
            <person name="Medema M.H."/>
            <person name="Devos D.P."/>
            <person name="Kaster A.-K."/>
            <person name="Ovreas L."/>
            <person name="Rohde M."/>
            <person name="Galperin M.Y."/>
            <person name="Jogler C."/>
        </authorList>
    </citation>
    <scope>NUCLEOTIDE SEQUENCE [LARGE SCALE GENOMIC DNA]</scope>
    <source>
        <strain evidence="3 4">Pan189</strain>
    </source>
</reference>
<feature type="transmembrane region" description="Helical" evidence="2">
    <location>
        <begin position="27"/>
        <end position="48"/>
    </location>
</feature>
<evidence type="ECO:0000313" key="3">
    <source>
        <dbReference type="EMBL" id="QDT36314.1"/>
    </source>
</evidence>
<keyword evidence="2" id="KW-0472">Membrane</keyword>
<name>A0A517QXH3_9PLAN</name>
<accession>A0A517QXH3</accession>
<dbReference type="Proteomes" id="UP000317318">
    <property type="component" value="Chromosome"/>
</dbReference>
<proteinExistence type="predicted"/>
<dbReference type="RefSeq" id="WP_310821023.1">
    <property type="nucleotide sequence ID" value="NZ_CP036268.1"/>
</dbReference>
<evidence type="ECO:0000256" key="1">
    <source>
        <dbReference type="SAM" id="MobiDB-lite"/>
    </source>
</evidence>
<evidence type="ECO:0000313" key="4">
    <source>
        <dbReference type="Proteomes" id="UP000317318"/>
    </source>
</evidence>
<dbReference type="AlphaFoldDB" id="A0A517QXH3"/>